<feature type="domain" description="PI3K/PI4K catalytic" evidence="3">
    <location>
        <begin position="1"/>
        <end position="136"/>
    </location>
</feature>
<keyword evidence="4" id="KW-1185">Reference proteome</keyword>
<dbReference type="InterPro" id="IPR018936">
    <property type="entry name" value="PI3/4_kinase_CS"/>
</dbReference>
<evidence type="ECO:0000259" key="3">
    <source>
        <dbReference type="PROSITE" id="PS50290"/>
    </source>
</evidence>
<dbReference type="InterPro" id="IPR036940">
    <property type="entry name" value="PI3/4_kinase_cat_sf"/>
</dbReference>
<dbReference type="GO" id="GO:0035005">
    <property type="term" value="F:1-phosphatidylinositol-4-phosphate 3-kinase activity"/>
    <property type="evidence" value="ECO:0007669"/>
    <property type="project" value="TreeGrafter"/>
</dbReference>
<dbReference type="InterPro" id="IPR011009">
    <property type="entry name" value="Kinase-like_dom_sf"/>
</dbReference>
<evidence type="ECO:0000313" key="5">
    <source>
        <dbReference type="WBParaSite" id="nRc.2.0.1.t14258-RA"/>
    </source>
</evidence>
<dbReference type="SUPFAM" id="SSF56112">
    <property type="entry name" value="Protein kinase-like (PK-like)"/>
    <property type="match status" value="1"/>
</dbReference>
<reference evidence="5" key="1">
    <citation type="submission" date="2022-11" db="UniProtKB">
        <authorList>
            <consortium name="WormBaseParasite"/>
        </authorList>
    </citation>
    <scope>IDENTIFICATION</scope>
</reference>
<dbReference type="InterPro" id="IPR000403">
    <property type="entry name" value="PI3/4_kinase_cat_dom"/>
</dbReference>
<dbReference type="Proteomes" id="UP000887565">
    <property type="component" value="Unplaced"/>
</dbReference>
<dbReference type="PANTHER" id="PTHR10048">
    <property type="entry name" value="PHOSPHATIDYLINOSITOL KINASE"/>
    <property type="match status" value="1"/>
</dbReference>
<dbReference type="Pfam" id="PF00454">
    <property type="entry name" value="PI3_PI4_kinase"/>
    <property type="match status" value="1"/>
</dbReference>
<organism evidence="4 5">
    <name type="scientific">Romanomermis culicivorax</name>
    <name type="common">Nematode worm</name>
    <dbReference type="NCBI Taxonomy" id="13658"/>
    <lineage>
        <taxon>Eukaryota</taxon>
        <taxon>Metazoa</taxon>
        <taxon>Ecdysozoa</taxon>
        <taxon>Nematoda</taxon>
        <taxon>Enoplea</taxon>
        <taxon>Dorylaimia</taxon>
        <taxon>Mermithida</taxon>
        <taxon>Mermithoidea</taxon>
        <taxon>Mermithidae</taxon>
        <taxon>Romanomermis</taxon>
    </lineage>
</organism>
<dbReference type="GO" id="GO:0016303">
    <property type="term" value="F:1-phosphatidylinositol-3-kinase activity"/>
    <property type="evidence" value="ECO:0007669"/>
    <property type="project" value="TreeGrafter"/>
</dbReference>
<dbReference type="PROSITE" id="PS00916">
    <property type="entry name" value="PI3_4_KINASE_2"/>
    <property type="match status" value="1"/>
</dbReference>
<dbReference type="WBParaSite" id="nRc.2.0.1.t14258-RA">
    <property type="protein sequence ID" value="nRc.2.0.1.t14258-RA"/>
    <property type="gene ID" value="nRc.2.0.1.g14258"/>
</dbReference>
<evidence type="ECO:0000256" key="2">
    <source>
        <dbReference type="ARBA" id="ARBA00022777"/>
    </source>
</evidence>
<dbReference type="GO" id="GO:0005737">
    <property type="term" value="C:cytoplasm"/>
    <property type="evidence" value="ECO:0007669"/>
    <property type="project" value="TreeGrafter"/>
</dbReference>
<accession>A0A915ILF2</accession>
<dbReference type="AlphaFoldDB" id="A0A915ILF2"/>
<protein>
    <submittedName>
        <fullName evidence="5">PI3K/PI4K catalytic domain-containing protein</fullName>
    </submittedName>
</protein>
<name>A0A915ILF2_ROMCU</name>
<evidence type="ECO:0000313" key="4">
    <source>
        <dbReference type="Proteomes" id="UP000887565"/>
    </source>
</evidence>
<keyword evidence="1" id="KW-0808">Transferase</keyword>
<evidence type="ECO:0000256" key="1">
    <source>
        <dbReference type="ARBA" id="ARBA00022679"/>
    </source>
</evidence>
<dbReference type="Gene3D" id="1.10.1070.11">
    <property type="entry name" value="Phosphatidylinositol 3-/4-kinase, catalytic domain"/>
    <property type="match status" value="1"/>
</dbReference>
<dbReference type="GO" id="GO:0016477">
    <property type="term" value="P:cell migration"/>
    <property type="evidence" value="ECO:0007669"/>
    <property type="project" value="TreeGrafter"/>
</dbReference>
<dbReference type="PROSITE" id="PS50290">
    <property type="entry name" value="PI3_4_KINASE_3"/>
    <property type="match status" value="1"/>
</dbReference>
<dbReference type="GO" id="GO:0048015">
    <property type="term" value="P:phosphatidylinositol-mediated signaling"/>
    <property type="evidence" value="ECO:0007669"/>
    <property type="project" value="TreeGrafter"/>
</dbReference>
<dbReference type="PANTHER" id="PTHR10048:SF14">
    <property type="entry name" value="LD28067P"/>
    <property type="match status" value="1"/>
</dbReference>
<sequence length="136" mass="15804">MLVNIFQALSNFRRSCAGWCVGTFILGIGDRHNDNIMLTSRGHVFHIDFGKYLGDTENFGSFKRFTRMIEECMNNRFPKWNFLVHTLAQQRKVKSGRSDICELSFIPKVYSTESDGRISTVKLIGCEKWRIPEKVY</sequence>
<dbReference type="GO" id="GO:0043491">
    <property type="term" value="P:phosphatidylinositol 3-kinase/protein kinase B signal transduction"/>
    <property type="evidence" value="ECO:0007669"/>
    <property type="project" value="TreeGrafter"/>
</dbReference>
<dbReference type="InterPro" id="IPR015433">
    <property type="entry name" value="PI3/4_kinase"/>
</dbReference>
<dbReference type="GO" id="GO:0005942">
    <property type="term" value="C:phosphatidylinositol 3-kinase complex"/>
    <property type="evidence" value="ECO:0007669"/>
    <property type="project" value="TreeGrafter"/>
</dbReference>
<dbReference type="GO" id="GO:0005886">
    <property type="term" value="C:plasma membrane"/>
    <property type="evidence" value="ECO:0007669"/>
    <property type="project" value="TreeGrafter"/>
</dbReference>
<keyword evidence="2" id="KW-0418">Kinase</keyword>
<proteinExistence type="predicted"/>